<evidence type="ECO:0000313" key="2">
    <source>
        <dbReference type="EMBL" id="KAA2236321.1"/>
    </source>
</evidence>
<dbReference type="RefSeq" id="WP_149819524.1">
    <property type="nucleotide sequence ID" value="NZ_VUOA01000028.1"/>
</dbReference>
<feature type="transmembrane region" description="Helical" evidence="1">
    <location>
        <begin position="334"/>
        <end position="353"/>
    </location>
</feature>
<dbReference type="PANTHER" id="PTHR32063">
    <property type="match status" value="1"/>
</dbReference>
<feature type="transmembrane region" description="Helical" evidence="1">
    <location>
        <begin position="360"/>
        <end position="381"/>
    </location>
</feature>
<dbReference type="SUPFAM" id="SSF82866">
    <property type="entry name" value="Multidrug efflux transporter AcrB transmembrane domain"/>
    <property type="match status" value="2"/>
</dbReference>
<dbReference type="Gene3D" id="3.30.70.1430">
    <property type="entry name" value="Multidrug efflux transporter AcrB pore domain"/>
    <property type="match status" value="2"/>
</dbReference>
<keyword evidence="1" id="KW-0812">Transmembrane</keyword>
<dbReference type="Gene3D" id="1.20.1640.10">
    <property type="entry name" value="Multidrug efflux transporter AcrB transmembrane domain"/>
    <property type="match status" value="2"/>
</dbReference>
<organism evidence="2 3">
    <name type="scientific">Salinarimonas soli</name>
    <dbReference type="NCBI Taxonomy" id="1638099"/>
    <lineage>
        <taxon>Bacteria</taxon>
        <taxon>Pseudomonadati</taxon>
        <taxon>Pseudomonadota</taxon>
        <taxon>Alphaproteobacteria</taxon>
        <taxon>Hyphomicrobiales</taxon>
        <taxon>Salinarimonadaceae</taxon>
        <taxon>Salinarimonas</taxon>
    </lineage>
</organism>
<dbReference type="PANTHER" id="PTHR32063:SF21">
    <property type="entry name" value="MULTIDRUG RESISTANCE PROTEIN MDTB"/>
    <property type="match status" value="1"/>
</dbReference>
<dbReference type="InterPro" id="IPR001036">
    <property type="entry name" value="Acrflvin-R"/>
</dbReference>
<dbReference type="InterPro" id="IPR027463">
    <property type="entry name" value="AcrB_DN_DC_subdom"/>
</dbReference>
<dbReference type="Gene3D" id="3.30.2090.10">
    <property type="entry name" value="Multidrug efflux transporter AcrB TolC docking domain, DN and DC subdomains"/>
    <property type="match status" value="2"/>
</dbReference>
<reference evidence="2 3" key="2">
    <citation type="submission" date="2019-09" db="EMBL/GenBank/DDBJ databases">
        <authorList>
            <person name="Jin C."/>
        </authorList>
    </citation>
    <scope>NUCLEOTIDE SEQUENCE [LARGE SCALE GENOMIC DNA]</scope>
    <source>
        <strain evidence="2 3">BN140002</strain>
    </source>
</reference>
<dbReference type="AlphaFoldDB" id="A0A5B2VB87"/>
<dbReference type="GO" id="GO:0005886">
    <property type="term" value="C:plasma membrane"/>
    <property type="evidence" value="ECO:0007669"/>
    <property type="project" value="TreeGrafter"/>
</dbReference>
<feature type="transmembrane region" description="Helical" evidence="1">
    <location>
        <begin position="531"/>
        <end position="548"/>
    </location>
</feature>
<dbReference type="GO" id="GO:0042910">
    <property type="term" value="F:xenobiotic transmembrane transporter activity"/>
    <property type="evidence" value="ECO:0007669"/>
    <property type="project" value="TreeGrafter"/>
</dbReference>
<feature type="transmembrane region" description="Helical" evidence="1">
    <location>
        <begin position="912"/>
        <end position="937"/>
    </location>
</feature>
<feature type="transmembrane region" description="Helical" evidence="1">
    <location>
        <begin position="464"/>
        <end position="482"/>
    </location>
</feature>
<dbReference type="PRINTS" id="PR00702">
    <property type="entry name" value="ACRIFLAVINRP"/>
</dbReference>
<feature type="transmembrane region" description="Helical" evidence="1">
    <location>
        <begin position="958"/>
        <end position="977"/>
    </location>
</feature>
<dbReference type="Gene3D" id="3.30.70.1440">
    <property type="entry name" value="Multidrug efflux transporter AcrB pore domain"/>
    <property type="match status" value="1"/>
</dbReference>
<feature type="transmembrane region" description="Helical" evidence="1">
    <location>
        <begin position="861"/>
        <end position="879"/>
    </location>
</feature>
<accession>A0A5B2VB87</accession>
<comment type="caution">
    <text evidence="2">The sequence shown here is derived from an EMBL/GenBank/DDBJ whole genome shotgun (WGS) entry which is preliminary data.</text>
</comment>
<feature type="transmembrane region" description="Helical" evidence="1">
    <location>
        <begin position="989"/>
        <end position="1014"/>
    </location>
</feature>
<dbReference type="EMBL" id="VUOA01000028">
    <property type="protein sequence ID" value="KAA2236321.1"/>
    <property type="molecule type" value="Genomic_DNA"/>
</dbReference>
<gene>
    <name evidence="2" type="ORF">F0L46_16605</name>
</gene>
<dbReference type="OrthoDB" id="9807350at2"/>
<evidence type="ECO:0000256" key="1">
    <source>
        <dbReference type="SAM" id="Phobius"/>
    </source>
</evidence>
<feature type="transmembrane region" description="Helical" evidence="1">
    <location>
        <begin position="432"/>
        <end position="458"/>
    </location>
</feature>
<dbReference type="SUPFAM" id="SSF82693">
    <property type="entry name" value="Multidrug efflux transporter AcrB pore domain, PN1, PN2, PC1 and PC2 subdomains"/>
    <property type="match status" value="3"/>
</dbReference>
<name>A0A5B2VB87_9HYPH</name>
<keyword evidence="1" id="KW-1133">Transmembrane helix</keyword>
<dbReference type="Proteomes" id="UP000323142">
    <property type="component" value="Unassembled WGS sequence"/>
</dbReference>
<keyword evidence="3" id="KW-1185">Reference proteome</keyword>
<sequence length="1052" mass="111934">MNISEFCIRRPVATILMSIALVLAGVFAYRALPVAALPRAEFPVVNVSAQLPGASPETMATSVATPLIKQFATIAGIDTITSTNAQGSTSIAIQFVLSRNIDAAAADVQAAIARAQRQLPVEMTTPPSYRKFNPADAPVLLLSLRSDTAKLSDLDAFVQQVVAPTLSTIEGVAQVQIFGSQKYAVRIQIDPTALAARGIGIDELQTAIASANNNAPVGSLQNANQVLVIQANTQLQNAAAFGDLVIATRNGKPVRLGEVTRVIDSVENLQTASTFEGSRAIVVAVFRQPDANTVDVVDQVQAAIPTFKAQLPASVDIAGFNDRSVSIRHAVEDVQVTLGLTIGLVVLVIFLFLRRLAATVIPAVAVPISLVATCGAMYALGFSLDNVSLLGLTLAVGLVVDDAIVMLENIIRHMDEDGLSAWDAALKGSREIGFTIVSISLSLVAVFLPVLLMGGVIGRVFNEFAVVVTVAILVSAFVSLTLTPMMCASLLKGGGHGAGEGRFGRWLEAGFDRLLRAYRAGLRASLRHQGLVLLVFLATCGATAWMTMSIPKGFFPQEDIGQLQVQTEARQDISFEAMGRLQAQVEAVFRHSPYVRQVASSWGSSGYGASGMNAGRLFVELKDQKERPPLATVLADLRRQAAAIPGIATYIVPVQNLNIGARSSRAQYQYVMQSLDQGQLDEWSGRMLDALRRDRFFTDVSTDLQNKGLQATLEVDRDKAQSLGITADQLRSTLYTGFGARQVATIYTTSDSYQVIVELDPALGWTADRLDLLRVRSRTTGALVPLSAFATVKRTLGPVTVNQLGQLPAVTLSFNLANGVALGDAVHRIDEIRAGMGMPPTVATSLAGTAKTFQQSLSNQGTLIIAAILTIYIVLGVLYESFIHPLTILTGLPSAAVGALGTLTLFGMDLSVIAIIGLLMLIGIVKKNAIMMIDVALELQREGYAPEAAIYRACLLRFRPILMTTLAAMLGALPIALGTGASAELRQPLGLVVVGGLAVSQVLTLFVTPVVYLAMERLQAALRRVPMRRLAWPRPTRSAAPIGGRPLPAPAE</sequence>
<dbReference type="SUPFAM" id="SSF82714">
    <property type="entry name" value="Multidrug efflux transporter AcrB TolC docking domain, DN and DC subdomains"/>
    <property type="match status" value="2"/>
</dbReference>
<proteinExistence type="predicted"/>
<dbReference type="Gene3D" id="3.30.70.1320">
    <property type="entry name" value="Multidrug efflux transporter AcrB pore domain like"/>
    <property type="match status" value="1"/>
</dbReference>
<reference evidence="2 3" key="1">
    <citation type="submission" date="2019-09" db="EMBL/GenBank/DDBJ databases">
        <title>Salinarimonas rosea gen. nov., sp. nov., a new member of the a-2 subgroup of the Proteobacteria.</title>
        <authorList>
            <person name="Liu J."/>
        </authorList>
    </citation>
    <scope>NUCLEOTIDE SEQUENCE [LARGE SCALE GENOMIC DNA]</scope>
    <source>
        <strain evidence="2 3">BN140002</strain>
    </source>
</reference>
<evidence type="ECO:0000313" key="3">
    <source>
        <dbReference type="Proteomes" id="UP000323142"/>
    </source>
</evidence>
<dbReference type="Pfam" id="PF00873">
    <property type="entry name" value="ACR_tran"/>
    <property type="match status" value="1"/>
</dbReference>
<protein>
    <submittedName>
        <fullName evidence="2">Efflux RND transporter permease subunit</fullName>
    </submittedName>
</protein>
<keyword evidence="1" id="KW-0472">Membrane</keyword>